<reference evidence="2" key="1">
    <citation type="submission" date="2022-11" db="EMBL/GenBank/DDBJ databases">
        <authorList>
            <person name="Petersen C."/>
        </authorList>
    </citation>
    <scope>NUCLEOTIDE SEQUENCE</scope>
    <source>
        <strain evidence="2">IBT 30069</strain>
    </source>
</reference>
<proteinExistence type="predicted"/>
<name>A0A9W9GE35_9EURO</name>
<evidence type="ECO:0000313" key="3">
    <source>
        <dbReference type="Proteomes" id="UP001149165"/>
    </source>
</evidence>
<keyword evidence="3" id="KW-1185">Reference proteome</keyword>
<comment type="caution">
    <text evidence="2">The sequence shown here is derived from an EMBL/GenBank/DDBJ whole genome shotgun (WGS) entry which is preliminary data.</text>
</comment>
<sequence length="93" mass="9381">MKFLSTLAMAALAGLAASAPVPQDEGAALFIRGYPSSDYNCPSADFQGCSLDGTMVRCANNVASLFTCAGGCQITCPDNSPCLPPTCNGAVAV</sequence>
<reference evidence="2" key="2">
    <citation type="journal article" date="2023" name="IMA Fungus">
        <title>Comparative genomic study of the Penicillium genus elucidates a diverse pangenome and 15 lateral gene transfer events.</title>
        <authorList>
            <person name="Petersen C."/>
            <person name="Sorensen T."/>
            <person name="Nielsen M.R."/>
            <person name="Sondergaard T.E."/>
            <person name="Sorensen J.L."/>
            <person name="Fitzpatrick D.A."/>
            <person name="Frisvad J.C."/>
            <person name="Nielsen K.L."/>
        </authorList>
    </citation>
    <scope>NUCLEOTIDE SEQUENCE</scope>
    <source>
        <strain evidence="2">IBT 30069</strain>
    </source>
</reference>
<protein>
    <submittedName>
        <fullName evidence="2">Uncharacterized protein</fullName>
    </submittedName>
</protein>
<dbReference type="EMBL" id="JAPQKH010000001">
    <property type="protein sequence ID" value="KAJ5116590.1"/>
    <property type="molecule type" value="Genomic_DNA"/>
</dbReference>
<accession>A0A9W9GE35</accession>
<evidence type="ECO:0000256" key="1">
    <source>
        <dbReference type="SAM" id="SignalP"/>
    </source>
</evidence>
<dbReference type="AlphaFoldDB" id="A0A9W9GE35"/>
<gene>
    <name evidence="2" type="ORF">N7456_000938</name>
</gene>
<dbReference type="Proteomes" id="UP001149165">
    <property type="component" value="Unassembled WGS sequence"/>
</dbReference>
<organism evidence="2 3">
    <name type="scientific">Penicillium angulare</name>
    <dbReference type="NCBI Taxonomy" id="116970"/>
    <lineage>
        <taxon>Eukaryota</taxon>
        <taxon>Fungi</taxon>
        <taxon>Dikarya</taxon>
        <taxon>Ascomycota</taxon>
        <taxon>Pezizomycotina</taxon>
        <taxon>Eurotiomycetes</taxon>
        <taxon>Eurotiomycetidae</taxon>
        <taxon>Eurotiales</taxon>
        <taxon>Aspergillaceae</taxon>
        <taxon>Penicillium</taxon>
    </lineage>
</organism>
<keyword evidence="1" id="KW-0732">Signal</keyword>
<evidence type="ECO:0000313" key="2">
    <source>
        <dbReference type="EMBL" id="KAJ5116590.1"/>
    </source>
</evidence>
<feature type="signal peptide" evidence="1">
    <location>
        <begin position="1"/>
        <end position="18"/>
    </location>
</feature>
<feature type="chain" id="PRO_5040917841" evidence="1">
    <location>
        <begin position="19"/>
        <end position="93"/>
    </location>
</feature>